<name>A0A447V247_9ENTR</name>
<dbReference type="InterPro" id="IPR037185">
    <property type="entry name" value="EmrE-like"/>
</dbReference>
<reference evidence="9 10" key="1">
    <citation type="submission" date="2018-12" db="EMBL/GenBank/DDBJ databases">
        <authorList>
            <consortium name="Pathogen Informatics"/>
        </authorList>
    </citation>
    <scope>NUCLEOTIDE SEQUENCE [LARGE SCALE GENOMIC DNA]</scope>
    <source>
        <strain evidence="9 10">NCTC11466</strain>
    </source>
</reference>
<evidence type="ECO:0000256" key="4">
    <source>
        <dbReference type="ARBA" id="ARBA00022692"/>
    </source>
</evidence>
<evidence type="ECO:0000313" key="9">
    <source>
        <dbReference type="EMBL" id="VEB97581.1"/>
    </source>
</evidence>
<accession>A0A447V247</accession>
<evidence type="ECO:0000313" key="10">
    <source>
        <dbReference type="Proteomes" id="UP000274122"/>
    </source>
</evidence>
<dbReference type="InterPro" id="IPR050638">
    <property type="entry name" value="AA-Vitamin_Transporters"/>
</dbReference>
<keyword evidence="10" id="KW-1185">Reference proteome</keyword>
<feature type="domain" description="EamA" evidence="8">
    <location>
        <begin position="155"/>
        <end position="295"/>
    </location>
</feature>
<dbReference type="PANTHER" id="PTHR32322">
    <property type="entry name" value="INNER MEMBRANE TRANSPORTER"/>
    <property type="match status" value="1"/>
</dbReference>
<keyword evidence="6 7" id="KW-0472">Membrane</keyword>
<dbReference type="EMBL" id="LR134201">
    <property type="protein sequence ID" value="VEB97581.1"/>
    <property type="molecule type" value="Genomic_DNA"/>
</dbReference>
<dbReference type="SUPFAM" id="SSF103481">
    <property type="entry name" value="Multidrug resistance efflux transporter EmrE"/>
    <property type="match status" value="2"/>
</dbReference>
<evidence type="ECO:0000256" key="6">
    <source>
        <dbReference type="ARBA" id="ARBA00023136"/>
    </source>
</evidence>
<dbReference type="Gene3D" id="1.10.3730.20">
    <property type="match status" value="1"/>
</dbReference>
<dbReference type="KEGG" id="clap:NCTC11466_02234"/>
<feature type="transmembrane region" description="Helical" evidence="7">
    <location>
        <begin position="72"/>
        <end position="95"/>
    </location>
</feature>
<comment type="subcellular location">
    <subcellularLocation>
        <location evidence="1">Cell membrane</location>
        <topology evidence="1">Multi-pass membrane protein</topology>
    </subcellularLocation>
</comment>
<feature type="transmembrane region" description="Helical" evidence="7">
    <location>
        <begin position="154"/>
        <end position="174"/>
    </location>
</feature>
<feature type="transmembrane region" description="Helical" evidence="7">
    <location>
        <begin position="221"/>
        <end position="241"/>
    </location>
</feature>
<evidence type="ECO:0000256" key="1">
    <source>
        <dbReference type="ARBA" id="ARBA00004651"/>
    </source>
</evidence>
<evidence type="ECO:0000256" key="5">
    <source>
        <dbReference type="ARBA" id="ARBA00022989"/>
    </source>
</evidence>
<organism evidence="9 10">
    <name type="scientific">Cedecea lapagei</name>
    <dbReference type="NCBI Taxonomy" id="158823"/>
    <lineage>
        <taxon>Bacteria</taxon>
        <taxon>Pseudomonadati</taxon>
        <taxon>Pseudomonadota</taxon>
        <taxon>Gammaproteobacteria</taxon>
        <taxon>Enterobacterales</taxon>
        <taxon>Enterobacteriaceae</taxon>
        <taxon>Cedecea</taxon>
    </lineage>
</organism>
<dbReference type="InterPro" id="IPR000620">
    <property type="entry name" value="EamA_dom"/>
</dbReference>
<dbReference type="Proteomes" id="UP000274122">
    <property type="component" value="Chromosome"/>
</dbReference>
<comment type="similarity">
    <text evidence="2">Belongs to the EamA transporter family.</text>
</comment>
<feature type="transmembrane region" description="Helical" evidence="7">
    <location>
        <begin position="101"/>
        <end position="119"/>
    </location>
</feature>
<dbReference type="PANTHER" id="PTHR32322:SF2">
    <property type="entry name" value="EAMA DOMAIN-CONTAINING PROTEIN"/>
    <property type="match status" value="1"/>
</dbReference>
<keyword evidence="3" id="KW-1003">Cell membrane</keyword>
<dbReference type="GO" id="GO:0005886">
    <property type="term" value="C:plasma membrane"/>
    <property type="evidence" value="ECO:0007669"/>
    <property type="project" value="UniProtKB-SubCell"/>
</dbReference>
<evidence type="ECO:0000256" key="7">
    <source>
        <dbReference type="SAM" id="Phobius"/>
    </source>
</evidence>
<protein>
    <submittedName>
        <fullName evidence="9">Putative DMT superfamily transporter inner membrane protein</fullName>
    </submittedName>
</protein>
<keyword evidence="4 7" id="KW-0812">Transmembrane</keyword>
<feature type="transmembrane region" description="Helical" evidence="7">
    <location>
        <begin position="195"/>
        <end position="215"/>
    </location>
</feature>
<dbReference type="AlphaFoldDB" id="A0A447V247"/>
<feature type="domain" description="EamA" evidence="8">
    <location>
        <begin position="15"/>
        <end position="142"/>
    </location>
</feature>
<sequence length="306" mass="33066">MGKGEGMRVSDYIRLLFLAAVWGASFLFMKIAAPEFGAVNTAFLRVFFGFVGLAVILFTLRSSFRFEGKFRSALILGAINSGLPFFMYCLAAKWLPAGYSAILNATTPLMGAIIGFSFFSEKLTARKWLGVVSGLAGIMVITSVGDAHSNEEKIAGIIACLVATSCYGVAGFLTRRWISNKGGLDPKIVAFGSQVGATLFLLPFFAWSVATGPAVNWLQGYVWLSVLGLGILCTAVAYIFYFRLIADIGPLRSLTVTFLIPPFGVLWGYLILHETISEAFIIGAAIVCFSVWLVISPDKKQLTAKS</sequence>
<dbReference type="Pfam" id="PF00892">
    <property type="entry name" value="EamA"/>
    <property type="match status" value="2"/>
</dbReference>
<evidence type="ECO:0000256" key="3">
    <source>
        <dbReference type="ARBA" id="ARBA00022475"/>
    </source>
</evidence>
<keyword evidence="5 7" id="KW-1133">Transmembrane helix</keyword>
<gene>
    <name evidence="9" type="ORF">NCTC11466_02234</name>
</gene>
<evidence type="ECO:0000259" key="8">
    <source>
        <dbReference type="Pfam" id="PF00892"/>
    </source>
</evidence>
<feature type="transmembrane region" description="Helical" evidence="7">
    <location>
        <begin position="12"/>
        <end position="33"/>
    </location>
</feature>
<feature type="transmembrane region" description="Helical" evidence="7">
    <location>
        <begin position="253"/>
        <end position="270"/>
    </location>
</feature>
<feature type="transmembrane region" description="Helical" evidence="7">
    <location>
        <begin position="128"/>
        <end position="148"/>
    </location>
</feature>
<feature type="transmembrane region" description="Helical" evidence="7">
    <location>
        <begin position="39"/>
        <end position="60"/>
    </location>
</feature>
<evidence type="ECO:0000256" key="2">
    <source>
        <dbReference type="ARBA" id="ARBA00007362"/>
    </source>
</evidence>
<feature type="transmembrane region" description="Helical" evidence="7">
    <location>
        <begin position="276"/>
        <end position="295"/>
    </location>
</feature>
<proteinExistence type="inferred from homology"/>